<dbReference type="PANTHER" id="PTHR43143">
    <property type="entry name" value="METALLOPHOSPHOESTERASE, CALCINEURIN SUPERFAMILY"/>
    <property type="match status" value="1"/>
</dbReference>
<keyword evidence="3" id="KW-0812">Transmembrane</keyword>
<evidence type="ECO:0000256" key="3">
    <source>
        <dbReference type="SAM" id="Phobius"/>
    </source>
</evidence>
<dbReference type="EMBL" id="DWWK01000032">
    <property type="protein sequence ID" value="HJC37938.1"/>
    <property type="molecule type" value="Genomic_DNA"/>
</dbReference>
<dbReference type="Gene3D" id="3.60.21.10">
    <property type="match status" value="1"/>
</dbReference>
<dbReference type="SUPFAM" id="SSF49899">
    <property type="entry name" value="Concanavalin A-like lectins/glucanases"/>
    <property type="match status" value="1"/>
</dbReference>
<feature type="domain" description="Calcineurin-like phosphoesterase" evidence="5">
    <location>
        <begin position="329"/>
        <end position="543"/>
    </location>
</feature>
<dbReference type="InterPro" id="IPR013320">
    <property type="entry name" value="ConA-like_dom_sf"/>
</dbReference>
<dbReference type="Pfam" id="PF07554">
    <property type="entry name" value="FIVAR"/>
    <property type="match status" value="2"/>
</dbReference>
<organism evidence="6 7">
    <name type="scientific">Candidatus Mediterraneibacter faecigallinarum</name>
    <dbReference type="NCBI Taxonomy" id="2838669"/>
    <lineage>
        <taxon>Bacteria</taxon>
        <taxon>Bacillati</taxon>
        <taxon>Bacillota</taxon>
        <taxon>Clostridia</taxon>
        <taxon>Lachnospirales</taxon>
        <taxon>Lachnospiraceae</taxon>
        <taxon>Mediterraneibacter</taxon>
    </lineage>
</organism>
<dbReference type="SUPFAM" id="SSF56300">
    <property type="entry name" value="Metallo-dependent phosphatases"/>
    <property type="match status" value="1"/>
</dbReference>
<keyword evidence="4" id="KW-0732">Signal</keyword>
<feature type="region of interest" description="Disordered" evidence="2">
    <location>
        <begin position="1378"/>
        <end position="1432"/>
    </location>
</feature>
<reference evidence="6" key="1">
    <citation type="journal article" date="2021" name="PeerJ">
        <title>Extensive microbial diversity within the chicken gut microbiome revealed by metagenomics and culture.</title>
        <authorList>
            <person name="Gilroy R."/>
            <person name="Ravi A."/>
            <person name="Getino M."/>
            <person name="Pursley I."/>
            <person name="Horton D.L."/>
            <person name="Alikhan N.F."/>
            <person name="Baker D."/>
            <person name="Gharbi K."/>
            <person name="Hall N."/>
            <person name="Watson M."/>
            <person name="Adriaenssens E.M."/>
            <person name="Foster-Nyarko E."/>
            <person name="Jarju S."/>
            <person name="Secka A."/>
            <person name="Antonio M."/>
            <person name="Oren A."/>
            <person name="Chaudhuri R.R."/>
            <person name="La Ragione R."/>
            <person name="Hildebrand F."/>
            <person name="Pallen M.J."/>
        </authorList>
    </citation>
    <scope>NUCLEOTIDE SEQUENCE</scope>
    <source>
        <strain evidence="6">ChiGjej1B1-1692</strain>
    </source>
</reference>
<sequence length="1467" mass="160169">MKKRRVREWLRRLFATGICAAIAAGYLPAADVHAEEIQDGSAVDVVADWKFGESGIKSGSIAGGDLIIADQSGNGNDLRMQLYTGKQPTEDVTAADWTEYLSFSDDSMTGSGGSMIFNGDSSNAGADFITVDGAEINSETFDNGYTMEFIYYFPTDWTTADSWMSLIARQGRADSVSEWQQGTMFTSVSNCKEIQFIAANKDDSHMMSTAAWSVSMDKGGVWYHIAVTSDGHEISTYVNGCEAFRDYVSDEMTGLYADPEDGRFRIGSSWWQEGGQTLDKFLQGSLQEVRISSGCLDESEWLVEDPEQYLGEYGSNESYELRNEDNYNIVLIPDTQNTVEYRGDVMDAAVEGLIDTADELNVKGVVHLGDVVDDNNDDAQYVTARNVFYKLPDAGIKFLVQMGNHDGWSSGIHNYYNSFSGKSTSFLRRASWYLTNSPNGDGNSSYMFVQGGSYNYLVISLSCSGSGSGQNNNTSWDSRDEEWLRSVLEEYPNCPTIVTTHDLQNCSDTEPSSIQLSSQGTRLWNIVKDYDQVFMMVGGHSHGSGVQMLENTNGKPVVSILTDYQFAYNGGNGFFRYLEFDESADKIYYSTYSPYAASLPEEEKSFFDVNFMTGEGNEGEIDLDFTSRFPGMEIEDDTAEDSGRYMKGEYHTHTGQSRDATSSYMSLDNVLGAAFRNESVLSSADPAAKLSSLTDDGEFDFLGLADHLRASYNGTDGNGNGQYNTAFYVALQTQMREIEKMQVKGLYTDKIISSGFEWDMPGLDHASVGILDENGETSISGVHEFEWKYAGTGDDPDSLFTLDDKADDMDEQSVWGDRQGGSGNPQTAYDAAAWLQENYPDSYILPNHPSRHNGGSGEVTIENLRRLNDAAPDVVFGFEGMPGNQMSGSGRAELPAGDIRNGADEMIAVTGGVWDSLLSEGRKIYNFANSDFHFKVSADEQYSSGYWASEYSANNVYVEPGEDGVYDYGDVVDGLRSGNSYSTYGNLISDLTFTAETDAASATMGGELAASEGDQVTVTVRFKVPESNNYESLYGTDTGIEADNTPELDHVDLISGSVTGKVSEDRYGEISSDAEIVKTFTKEELEAAKGEDGYYTLTFTADAEKNCYYRLRGTTVSEVDENGDPLPDPDYSGITDNITRFDTINDHNYSSMCFYANPIWVNVSEKTVMLDTQILEMALELAAEADTEGVIPTVAERFEQIYSNAQSILERAQAGDTEITQAMVDQSWQDLIRIMQYLSFKQGDKTNLEKVIEMADSIDLDQYLSDGKEEFTAALDAAHAVMDNADAMQDEVDTGWKELLKAMSSLRLKPSKELLEALIQTAEGMSLENVDPGVAAAFSAALEGAKAVYEDSEAEAEEVSAAAESLQNAIAAVEEDLAGQGSGGDQDGNTDDPADQGGQGSGDGQNSGDGQTGKDVQTGAANTSGSRNAGVQKAVRTGDNGMLLFWAGLIGMSAALALIFSRKRNMR</sequence>
<dbReference type="InterPro" id="IPR004843">
    <property type="entry name" value="Calcineurin-like_PHP"/>
</dbReference>
<evidence type="ECO:0000256" key="2">
    <source>
        <dbReference type="SAM" id="MobiDB-lite"/>
    </source>
</evidence>
<feature type="compositionally biased region" description="Polar residues" evidence="2">
    <location>
        <begin position="1419"/>
        <end position="1429"/>
    </location>
</feature>
<feature type="compositionally biased region" description="Gly residues" evidence="2">
    <location>
        <begin position="1397"/>
        <end position="1411"/>
    </location>
</feature>
<dbReference type="Gene3D" id="1.20.1270.90">
    <property type="entry name" value="AF1782-like"/>
    <property type="match status" value="2"/>
</dbReference>
<evidence type="ECO:0000313" key="7">
    <source>
        <dbReference type="Proteomes" id="UP000823894"/>
    </source>
</evidence>
<dbReference type="InterPro" id="IPR051918">
    <property type="entry name" value="STPP_CPPED1"/>
</dbReference>
<evidence type="ECO:0000256" key="1">
    <source>
        <dbReference type="SAM" id="Coils"/>
    </source>
</evidence>
<evidence type="ECO:0000259" key="5">
    <source>
        <dbReference type="Pfam" id="PF00149"/>
    </source>
</evidence>
<protein>
    <submittedName>
        <fullName evidence="6">Metallophosphoesterase</fullName>
    </submittedName>
</protein>
<feature type="coiled-coil region" evidence="1">
    <location>
        <begin position="1342"/>
        <end position="1376"/>
    </location>
</feature>
<feature type="signal peptide" evidence="4">
    <location>
        <begin position="1"/>
        <end position="29"/>
    </location>
</feature>
<feature type="chain" id="PRO_5038364267" evidence="4">
    <location>
        <begin position="30"/>
        <end position="1467"/>
    </location>
</feature>
<dbReference type="PANTHER" id="PTHR43143:SF5">
    <property type="entry name" value="SECRETED PROTEIN"/>
    <property type="match status" value="1"/>
</dbReference>
<dbReference type="GO" id="GO:0016787">
    <property type="term" value="F:hydrolase activity"/>
    <property type="evidence" value="ECO:0007669"/>
    <property type="project" value="InterPro"/>
</dbReference>
<dbReference type="Pfam" id="PF00149">
    <property type="entry name" value="Metallophos"/>
    <property type="match status" value="1"/>
</dbReference>
<dbReference type="Proteomes" id="UP000823894">
    <property type="component" value="Unassembled WGS sequence"/>
</dbReference>
<feature type="transmembrane region" description="Helical" evidence="3">
    <location>
        <begin position="1443"/>
        <end position="1461"/>
    </location>
</feature>
<evidence type="ECO:0000313" key="6">
    <source>
        <dbReference type="EMBL" id="HJC37938.1"/>
    </source>
</evidence>
<dbReference type="Gene3D" id="2.60.120.200">
    <property type="match status" value="1"/>
</dbReference>
<comment type="caution">
    <text evidence="6">The sequence shown here is derived from an EMBL/GenBank/DDBJ whole genome shotgun (WGS) entry which is preliminary data.</text>
</comment>
<dbReference type="InterPro" id="IPR029052">
    <property type="entry name" value="Metallo-depent_PP-like"/>
</dbReference>
<accession>A0A9D2NW49</accession>
<keyword evidence="3" id="KW-1133">Transmembrane helix</keyword>
<dbReference type="Pfam" id="PF13385">
    <property type="entry name" value="Laminin_G_3"/>
    <property type="match status" value="1"/>
</dbReference>
<keyword evidence="3" id="KW-0472">Membrane</keyword>
<keyword evidence="1" id="KW-0175">Coiled coil</keyword>
<proteinExistence type="predicted"/>
<evidence type="ECO:0000256" key="4">
    <source>
        <dbReference type="SAM" id="SignalP"/>
    </source>
</evidence>
<gene>
    <name evidence="6" type="ORF">H9757_02575</name>
</gene>
<name>A0A9D2NW49_9FIRM</name>
<reference evidence="6" key="2">
    <citation type="submission" date="2021-04" db="EMBL/GenBank/DDBJ databases">
        <authorList>
            <person name="Gilroy R."/>
        </authorList>
    </citation>
    <scope>NUCLEOTIDE SEQUENCE</scope>
    <source>
        <strain evidence="6">ChiGjej1B1-1692</strain>
    </source>
</reference>